<protein>
    <submittedName>
        <fullName evidence="4">GNAT family N-acetyltransferase</fullName>
    </submittedName>
</protein>
<reference evidence="4" key="1">
    <citation type="submission" date="2021-02" db="EMBL/GenBank/DDBJ databases">
        <title>Genome-Resolved Metagenomics of a Microbial Community Performing Photosynthetic Biological Nutrient Removal.</title>
        <authorList>
            <person name="Mcdaniel E.A."/>
        </authorList>
    </citation>
    <scope>NUCLEOTIDE SEQUENCE</scope>
    <source>
        <strain evidence="4">UWPOB_OBS1</strain>
    </source>
</reference>
<dbReference type="Proteomes" id="UP000664277">
    <property type="component" value="Unassembled WGS sequence"/>
</dbReference>
<accession>A0A8J7P8E1</accession>
<keyword evidence="1" id="KW-0808">Transferase</keyword>
<dbReference type="AlphaFoldDB" id="A0A8J7P8E1"/>
<evidence type="ECO:0000313" key="5">
    <source>
        <dbReference type="Proteomes" id="UP000664277"/>
    </source>
</evidence>
<dbReference type="InterPro" id="IPR050680">
    <property type="entry name" value="YpeA/RimI_acetyltransf"/>
</dbReference>
<dbReference type="InterPro" id="IPR016181">
    <property type="entry name" value="Acyl_CoA_acyltransferase"/>
</dbReference>
<evidence type="ECO:0000313" key="4">
    <source>
        <dbReference type="EMBL" id="MBN8661769.1"/>
    </source>
</evidence>
<dbReference type="InterPro" id="IPR000182">
    <property type="entry name" value="GNAT_dom"/>
</dbReference>
<dbReference type="Pfam" id="PF00583">
    <property type="entry name" value="Acetyltransf_1"/>
    <property type="match status" value="1"/>
</dbReference>
<dbReference type="CDD" id="cd04301">
    <property type="entry name" value="NAT_SF"/>
    <property type="match status" value="1"/>
</dbReference>
<name>A0A8J7P8E1_9BACT</name>
<keyword evidence="2" id="KW-0012">Acyltransferase</keyword>
<dbReference type="PROSITE" id="PS51186">
    <property type="entry name" value="GNAT"/>
    <property type="match status" value="1"/>
</dbReference>
<dbReference type="EMBL" id="JAFLCK010000024">
    <property type="protein sequence ID" value="MBN8661769.1"/>
    <property type="molecule type" value="Genomic_DNA"/>
</dbReference>
<proteinExistence type="predicted"/>
<evidence type="ECO:0000256" key="1">
    <source>
        <dbReference type="ARBA" id="ARBA00022679"/>
    </source>
</evidence>
<dbReference type="PANTHER" id="PTHR43420">
    <property type="entry name" value="ACETYLTRANSFERASE"/>
    <property type="match status" value="1"/>
</dbReference>
<dbReference type="SUPFAM" id="SSF55729">
    <property type="entry name" value="Acyl-CoA N-acyltransferases (Nat)"/>
    <property type="match status" value="1"/>
</dbReference>
<organism evidence="4 5">
    <name type="scientific">Candidatus Obscuribacter phosphatis</name>
    <dbReference type="NCBI Taxonomy" id="1906157"/>
    <lineage>
        <taxon>Bacteria</taxon>
        <taxon>Bacillati</taxon>
        <taxon>Candidatus Melainabacteria</taxon>
        <taxon>Candidatus Obscuribacterales</taxon>
        <taxon>Candidatus Obscuribacteraceae</taxon>
        <taxon>Candidatus Obscuribacter</taxon>
    </lineage>
</organism>
<gene>
    <name evidence="4" type="ORF">J0M35_15490</name>
</gene>
<comment type="caution">
    <text evidence="4">The sequence shown here is derived from an EMBL/GenBank/DDBJ whole genome shotgun (WGS) entry which is preliminary data.</text>
</comment>
<dbReference type="Gene3D" id="3.40.630.30">
    <property type="match status" value="1"/>
</dbReference>
<sequence length="177" mass="20366">MEKSQKSLSSLRLSRLRAVHLAQVAEIERLSYADAWSEEDIEAFFDWGNCFGYVLTCREDQDSEVEVPETVAAFLLFEVTQGRIHIADVAVHPRFRRMGLANRLIERLFVLAGRLGKKRVSLEVRMSNSAAIECYLRLGFRRQRIKKNYYPDGEDGVYMSRYLPERVEDGEAAALSQ</sequence>
<evidence type="ECO:0000256" key="2">
    <source>
        <dbReference type="ARBA" id="ARBA00023315"/>
    </source>
</evidence>
<evidence type="ECO:0000259" key="3">
    <source>
        <dbReference type="PROSITE" id="PS51186"/>
    </source>
</evidence>
<feature type="domain" description="N-acetyltransferase" evidence="3">
    <location>
        <begin position="11"/>
        <end position="164"/>
    </location>
</feature>
<dbReference type="PANTHER" id="PTHR43420:SF12">
    <property type="entry name" value="N-ACETYLTRANSFERASE DOMAIN-CONTAINING PROTEIN"/>
    <property type="match status" value="1"/>
</dbReference>
<dbReference type="GO" id="GO:0016747">
    <property type="term" value="F:acyltransferase activity, transferring groups other than amino-acyl groups"/>
    <property type="evidence" value="ECO:0007669"/>
    <property type="project" value="InterPro"/>
</dbReference>